<name>A0ABS9G1X0_9PSED</name>
<dbReference type="EMBL" id="WKCM01000004">
    <property type="protein sequence ID" value="MCF5317490.1"/>
    <property type="molecule type" value="Genomic_DNA"/>
</dbReference>
<feature type="compositionally biased region" description="Basic and acidic residues" evidence="1">
    <location>
        <begin position="43"/>
        <end position="54"/>
    </location>
</feature>
<gene>
    <name evidence="3" type="ORF">GIW13_04240</name>
</gene>
<feature type="region of interest" description="Disordered" evidence="1">
    <location>
        <begin position="43"/>
        <end position="62"/>
    </location>
</feature>
<feature type="chain" id="PRO_5046662071" evidence="2">
    <location>
        <begin position="21"/>
        <end position="62"/>
    </location>
</feature>
<organism evidence="3 4">
    <name type="scientific">Pseudomonas simiae</name>
    <dbReference type="NCBI Taxonomy" id="321846"/>
    <lineage>
        <taxon>Bacteria</taxon>
        <taxon>Pseudomonadati</taxon>
        <taxon>Pseudomonadota</taxon>
        <taxon>Gammaproteobacteria</taxon>
        <taxon>Pseudomonadales</taxon>
        <taxon>Pseudomonadaceae</taxon>
        <taxon>Pseudomonas</taxon>
    </lineage>
</organism>
<reference evidence="3 4" key="1">
    <citation type="submission" date="2019-11" db="EMBL/GenBank/DDBJ databases">
        <title>Epiphytic Pseudomonas syringae from cherry orchards.</title>
        <authorList>
            <person name="Hulin M.T."/>
        </authorList>
    </citation>
    <scope>NUCLEOTIDE SEQUENCE [LARGE SCALE GENOMIC DNA]</scope>
    <source>
        <strain evidence="3 4">PA-5-11C</strain>
    </source>
</reference>
<feature type="signal peptide" evidence="2">
    <location>
        <begin position="1"/>
        <end position="20"/>
    </location>
</feature>
<proteinExistence type="predicted"/>
<protein>
    <submittedName>
        <fullName evidence="3">Uncharacterized protein</fullName>
    </submittedName>
</protein>
<keyword evidence="4" id="KW-1185">Reference proteome</keyword>
<accession>A0ABS9G1X0</accession>
<comment type="caution">
    <text evidence="3">The sequence shown here is derived from an EMBL/GenBank/DDBJ whole genome shotgun (WGS) entry which is preliminary data.</text>
</comment>
<evidence type="ECO:0000313" key="3">
    <source>
        <dbReference type="EMBL" id="MCF5317490.1"/>
    </source>
</evidence>
<evidence type="ECO:0000313" key="4">
    <source>
        <dbReference type="Proteomes" id="UP000814078"/>
    </source>
</evidence>
<evidence type="ECO:0000256" key="2">
    <source>
        <dbReference type="SAM" id="SignalP"/>
    </source>
</evidence>
<sequence>MMIQKWFLAALITVSGISGAALNNVVSAGSDCATVAEKIKQSDAATRKFQERPNTRGPSQGF</sequence>
<evidence type="ECO:0000256" key="1">
    <source>
        <dbReference type="SAM" id="MobiDB-lite"/>
    </source>
</evidence>
<keyword evidence="2" id="KW-0732">Signal</keyword>
<dbReference type="RefSeq" id="WP_122763835.1">
    <property type="nucleotide sequence ID" value="NZ_WKCH01000005.1"/>
</dbReference>
<dbReference type="Proteomes" id="UP000814078">
    <property type="component" value="Unassembled WGS sequence"/>
</dbReference>